<dbReference type="EMBL" id="VUYU01000016">
    <property type="protein sequence ID" value="NHZ36162.1"/>
    <property type="molecule type" value="Genomic_DNA"/>
</dbReference>
<accession>A0ABX0LP95</accession>
<proteinExistence type="predicted"/>
<protein>
    <recommendedName>
        <fullName evidence="3">HEPN domain-containing protein</fullName>
    </recommendedName>
</protein>
<dbReference type="Proteomes" id="UP000785613">
    <property type="component" value="Unassembled WGS sequence"/>
</dbReference>
<comment type="caution">
    <text evidence="1">The sequence shown here is derived from an EMBL/GenBank/DDBJ whole genome shotgun (WGS) entry which is preliminary data.</text>
</comment>
<reference evidence="1 2" key="1">
    <citation type="submission" date="2019-09" db="EMBL/GenBank/DDBJ databases">
        <title>Taxonomy of Antarctic Massilia spp.: description of Massilia rubra sp. nov., Massilia aquatica sp. nov., Massilia mucilaginosa sp. nov., Massilia frigida sp. nov. isolated from streams, lakes and regoliths.</title>
        <authorList>
            <person name="Holochova P."/>
            <person name="Sedlacek I."/>
            <person name="Kralova S."/>
            <person name="Maslanova I."/>
            <person name="Busse H.-J."/>
            <person name="Stankova E."/>
            <person name="Vrbovska V."/>
            <person name="Kovarovic V."/>
            <person name="Bartak M."/>
            <person name="Svec P."/>
            <person name="Pantucek R."/>
        </authorList>
    </citation>
    <scope>NUCLEOTIDE SEQUENCE [LARGE SCALE GENOMIC DNA]</scope>
    <source>
        <strain evidence="1 2">CCM 8692</strain>
    </source>
</reference>
<gene>
    <name evidence="1" type="ORF">F0185_21575</name>
</gene>
<evidence type="ECO:0008006" key="3">
    <source>
        <dbReference type="Google" id="ProtNLM"/>
    </source>
</evidence>
<keyword evidence="2" id="KW-1185">Reference proteome</keyword>
<sequence>MLTIADLEKLARTRLHEATALLIARQFDGSAYLSGYAVEMILKARICVNLCWAGYPESRKEFERFPSLRMHDLEKLLDLTGLQEKVRNKLGSHWSNVYEWSPEERYRQAGTMPERDARARLASASFLVRNI</sequence>
<organism evidence="1 2">
    <name type="scientific">Massilia rubra</name>
    <dbReference type="NCBI Taxonomy" id="2607910"/>
    <lineage>
        <taxon>Bacteria</taxon>
        <taxon>Pseudomonadati</taxon>
        <taxon>Pseudomonadota</taxon>
        <taxon>Betaproteobacteria</taxon>
        <taxon>Burkholderiales</taxon>
        <taxon>Oxalobacteraceae</taxon>
        <taxon>Telluria group</taxon>
        <taxon>Massilia</taxon>
    </lineage>
</organism>
<dbReference type="RefSeq" id="WP_167228005.1">
    <property type="nucleotide sequence ID" value="NZ_VUYU01000016.1"/>
</dbReference>
<name>A0ABX0LP95_9BURK</name>
<evidence type="ECO:0000313" key="1">
    <source>
        <dbReference type="EMBL" id="NHZ36162.1"/>
    </source>
</evidence>
<evidence type="ECO:0000313" key="2">
    <source>
        <dbReference type="Proteomes" id="UP000785613"/>
    </source>
</evidence>